<evidence type="ECO:0000313" key="3">
    <source>
        <dbReference type="Proteomes" id="UP000603141"/>
    </source>
</evidence>
<feature type="coiled-coil region" evidence="1">
    <location>
        <begin position="117"/>
        <end position="144"/>
    </location>
</feature>
<comment type="caution">
    <text evidence="2">The sequence shown here is derived from an EMBL/GenBank/DDBJ whole genome shotgun (WGS) entry which is preliminary data.</text>
</comment>
<organism evidence="2 3">
    <name type="scientific">Luteolibacter pohnpeiensis</name>
    <dbReference type="NCBI Taxonomy" id="454153"/>
    <lineage>
        <taxon>Bacteria</taxon>
        <taxon>Pseudomonadati</taxon>
        <taxon>Verrucomicrobiota</taxon>
        <taxon>Verrucomicrobiia</taxon>
        <taxon>Verrucomicrobiales</taxon>
        <taxon>Verrucomicrobiaceae</taxon>
        <taxon>Luteolibacter</taxon>
    </lineage>
</organism>
<sequence length="566" mass="64523">MGLCSYSRYGPAARDLSDNPSILYGSVTICPADLFAGSESDWESVDQETKSKLREFLDHPALHLSEAEKHAISGHEEAFRRSQWFDELWARTCGEFLPTNERRQLMQSRRLQAIGAFQEENGTLEDWQQELRKIELEKLIAELKQAASANWPSQDEKRIFAYLRAEFTRQAGRNAEAIELFDQVAAVEKEYRASDEADGLEWISSWAEEQRLRASPVASQPDELLKCIIPELPDPQDEATQQDPRWSRHWVAVDILAKKAVAGEVDFQAALWELLDRRTDRFTALIHMSKADFSLLGQKDSRWNDWFQEIRVMSDSEAGELKARLFESESESWRKQILLPAVRRLGANDDPFSLPVSPDGKLADSSTDHEALANELAELWKDSLPEDRASIARVLVHLLRVTDEIAETPEQPWKTLLIQLAEVEEGQNAMIEQLGQPWKSSFWKSVCAYLAGVSDADEVLITDAFVEKAGSEWIWRLLAAKHDPVWMDRAIDQLQADGWESITASSYLFGLDQPKAADALEAFAEKSKTPDQTKTRDAALEEVSLIQLRMIEERRTERRLKTLPIR</sequence>
<dbReference type="RefSeq" id="WP_200271162.1">
    <property type="nucleotide sequence ID" value="NZ_JAENIJ010000019.1"/>
</dbReference>
<proteinExistence type="predicted"/>
<name>A0A934SC83_9BACT</name>
<evidence type="ECO:0000313" key="2">
    <source>
        <dbReference type="EMBL" id="MBK1883239.1"/>
    </source>
</evidence>
<gene>
    <name evidence="2" type="ORF">JIN85_12505</name>
</gene>
<dbReference type="AlphaFoldDB" id="A0A934SC83"/>
<dbReference type="EMBL" id="JAENIJ010000019">
    <property type="protein sequence ID" value="MBK1883239.1"/>
    <property type="molecule type" value="Genomic_DNA"/>
</dbReference>
<keyword evidence="3" id="KW-1185">Reference proteome</keyword>
<protein>
    <submittedName>
        <fullName evidence="2">Uncharacterized protein</fullName>
    </submittedName>
</protein>
<dbReference type="Proteomes" id="UP000603141">
    <property type="component" value="Unassembled WGS sequence"/>
</dbReference>
<keyword evidence="1" id="KW-0175">Coiled coil</keyword>
<evidence type="ECO:0000256" key="1">
    <source>
        <dbReference type="SAM" id="Coils"/>
    </source>
</evidence>
<reference evidence="2" key="1">
    <citation type="submission" date="2021-01" db="EMBL/GenBank/DDBJ databases">
        <title>Modified the classification status of verrucomicrobia.</title>
        <authorList>
            <person name="Feng X."/>
        </authorList>
    </citation>
    <scope>NUCLEOTIDE SEQUENCE</scope>
    <source>
        <strain evidence="2">KCTC 22041</strain>
    </source>
</reference>
<accession>A0A934SC83</accession>